<evidence type="ECO:0000256" key="2">
    <source>
        <dbReference type="ARBA" id="ARBA00009761"/>
    </source>
</evidence>
<name>A0AAF0EM52_9BASI</name>
<dbReference type="Proteomes" id="UP001213623">
    <property type="component" value="Chromosome 3"/>
</dbReference>
<evidence type="ECO:0000256" key="1">
    <source>
        <dbReference type="ARBA" id="ARBA00004123"/>
    </source>
</evidence>
<reference evidence="4" key="1">
    <citation type="submission" date="2023-03" db="EMBL/GenBank/DDBJ databases">
        <title>Mating type loci evolution in Malassezia.</title>
        <authorList>
            <person name="Coelho M.A."/>
        </authorList>
    </citation>
    <scope>NUCLEOTIDE SEQUENCE</scope>
    <source>
        <strain evidence="4">CBS 9557</strain>
    </source>
</reference>
<accession>A0AAF0EM52</accession>
<proteinExistence type="inferred from homology"/>
<gene>
    <name evidence="4" type="ORF">MNAN1_002014</name>
</gene>
<dbReference type="GO" id="GO:0035861">
    <property type="term" value="C:site of double-strand break"/>
    <property type="evidence" value="ECO:0007669"/>
    <property type="project" value="TreeGrafter"/>
</dbReference>
<dbReference type="GO" id="GO:0006284">
    <property type="term" value="P:base-excision repair"/>
    <property type="evidence" value="ECO:0007669"/>
    <property type="project" value="TreeGrafter"/>
</dbReference>
<dbReference type="GO" id="GO:0000724">
    <property type="term" value="P:double-strand break repair via homologous recombination"/>
    <property type="evidence" value="ECO:0007669"/>
    <property type="project" value="TreeGrafter"/>
</dbReference>
<organism evidence="4 5">
    <name type="scientific">Malassezia nana</name>
    <dbReference type="NCBI Taxonomy" id="180528"/>
    <lineage>
        <taxon>Eukaryota</taxon>
        <taxon>Fungi</taxon>
        <taxon>Dikarya</taxon>
        <taxon>Basidiomycota</taxon>
        <taxon>Ustilaginomycotina</taxon>
        <taxon>Malasseziomycetes</taxon>
        <taxon>Malasseziales</taxon>
        <taxon>Malasseziaceae</taxon>
        <taxon>Malassezia</taxon>
    </lineage>
</organism>
<dbReference type="EMBL" id="CP119894">
    <property type="protein sequence ID" value="WFD27020.1"/>
    <property type="molecule type" value="Genomic_DNA"/>
</dbReference>
<dbReference type="InterPro" id="IPR012340">
    <property type="entry name" value="NA-bd_OB-fold"/>
</dbReference>
<evidence type="ECO:0000313" key="5">
    <source>
        <dbReference type="Proteomes" id="UP001213623"/>
    </source>
</evidence>
<keyword evidence="5" id="KW-1185">Reference proteome</keyword>
<protein>
    <recommendedName>
        <fullName evidence="6">Replication factor A protein 3</fullName>
    </recommendedName>
</protein>
<comment type="subcellular location">
    <subcellularLocation>
        <location evidence="1">Nucleus</location>
    </subcellularLocation>
</comment>
<dbReference type="GO" id="GO:0006289">
    <property type="term" value="P:nucleotide-excision repair"/>
    <property type="evidence" value="ECO:0007669"/>
    <property type="project" value="TreeGrafter"/>
</dbReference>
<dbReference type="GO" id="GO:0005662">
    <property type="term" value="C:DNA replication factor A complex"/>
    <property type="evidence" value="ECO:0007669"/>
    <property type="project" value="TreeGrafter"/>
</dbReference>
<evidence type="ECO:0008006" key="6">
    <source>
        <dbReference type="Google" id="ProtNLM"/>
    </source>
</evidence>
<dbReference type="GO" id="GO:0006260">
    <property type="term" value="P:DNA replication"/>
    <property type="evidence" value="ECO:0007669"/>
    <property type="project" value="InterPro"/>
</dbReference>
<sequence length="106" mass="11482">MSQAIPLTNSSQMASRANQEVRMIGRVMKVSGNILLLEASDRGTVEVTLQVDQAPASQYVEVIGRVSRTGDSVMQHALLSLGDNLDLSLVEHLVALTPQYPSLFSE</sequence>
<dbReference type="GO" id="GO:0003684">
    <property type="term" value="F:damaged DNA binding"/>
    <property type="evidence" value="ECO:0007669"/>
    <property type="project" value="TreeGrafter"/>
</dbReference>
<dbReference type="GO" id="GO:0003697">
    <property type="term" value="F:single-stranded DNA binding"/>
    <property type="evidence" value="ECO:0007669"/>
    <property type="project" value="TreeGrafter"/>
</dbReference>
<dbReference type="PANTHER" id="PTHR15114:SF1">
    <property type="entry name" value="REPLICATION PROTEIN A 14 KDA SUBUNIT"/>
    <property type="match status" value="1"/>
</dbReference>
<evidence type="ECO:0000256" key="3">
    <source>
        <dbReference type="ARBA" id="ARBA00023242"/>
    </source>
</evidence>
<dbReference type="GO" id="GO:0006298">
    <property type="term" value="P:mismatch repair"/>
    <property type="evidence" value="ECO:0007669"/>
    <property type="project" value="TreeGrafter"/>
</dbReference>
<comment type="similarity">
    <text evidence="2">Belongs to the replication factor A protein 3 family.</text>
</comment>
<dbReference type="SUPFAM" id="SSF50249">
    <property type="entry name" value="Nucleic acid-binding proteins"/>
    <property type="match status" value="1"/>
</dbReference>
<dbReference type="InterPro" id="IPR013970">
    <property type="entry name" value="Rfa2"/>
</dbReference>
<dbReference type="Pfam" id="PF08661">
    <property type="entry name" value="Rep_fac-A_3"/>
    <property type="match status" value="1"/>
</dbReference>
<keyword evidence="3" id="KW-0539">Nucleus</keyword>
<dbReference type="PANTHER" id="PTHR15114">
    <property type="entry name" value="REPLICATION PROTEIN A3"/>
    <property type="match status" value="1"/>
</dbReference>
<dbReference type="Gene3D" id="2.40.50.140">
    <property type="entry name" value="Nucleic acid-binding proteins"/>
    <property type="match status" value="1"/>
</dbReference>
<dbReference type="AlphaFoldDB" id="A0AAF0EM52"/>
<evidence type="ECO:0000313" key="4">
    <source>
        <dbReference type="EMBL" id="WFD27020.1"/>
    </source>
</evidence>